<keyword evidence="3" id="KW-1185">Reference proteome</keyword>
<dbReference type="AlphaFoldDB" id="A0A0E0A5H2"/>
<feature type="compositionally biased region" description="Basic and acidic residues" evidence="1">
    <location>
        <begin position="58"/>
        <end position="68"/>
    </location>
</feature>
<sequence>MGLDHTLKGIQNSEKMPASSGVLSEAIGVEILMGSARRRNGMSAAYASRLSSAIRDQAAARRGGDRPRPRPFCLAGNEKERSKTWKPTRRKRGPWRRDEKPRRVLRRTTSAVEGDVREVCRYKEGRGANV</sequence>
<reference evidence="2" key="1">
    <citation type="submission" date="2015-04" db="UniProtKB">
        <authorList>
            <consortium name="EnsemblPlants"/>
        </authorList>
    </citation>
    <scope>IDENTIFICATION</scope>
</reference>
<organism evidence="2">
    <name type="scientific">Oryza glumipatula</name>
    <dbReference type="NCBI Taxonomy" id="40148"/>
    <lineage>
        <taxon>Eukaryota</taxon>
        <taxon>Viridiplantae</taxon>
        <taxon>Streptophyta</taxon>
        <taxon>Embryophyta</taxon>
        <taxon>Tracheophyta</taxon>
        <taxon>Spermatophyta</taxon>
        <taxon>Magnoliopsida</taxon>
        <taxon>Liliopsida</taxon>
        <taxon>Poales</taxon>
        <taxon>Poaceae</taxon>
        <taxon>BOP clade</taxon>
        <taxon>Oryzoideae</taxon>
        <taxon>Oryzeae</taxon>
        <taxon>Oryzinae</taxon>
        <taxon>Oryza</taxon>
    </lineage>
</organism>
<reference evidence="2" key="2">
    <citation type="submission" date="2018-05" db="EMBL/GenBank/DDBJ databases">
        <title>OgluRS3 (Oryza glumaepatula Reference Sequence Version 3).</title>
        <authorList>
            <person name="Zhang J."/>
            <person name="Kudrna D."/>
            <person name="Lee S."/>
            <person name="Talag J."/>
            <person name="Welchert J."/>
            <person name="Wing R.A."/>
        </authorList>
    </citation>
    <scope>NUCLEOTIDE SEQUENCE [LARGE SCALE GENOMIC DNA]</scope>
</reference>
<dbReference type="HOGENOM" id="CLU_1941385_0_0_1"/>
<dbReference type="Gramene" id="OGLUM06G04340.3">
    <property type="protein sequence ID" value="OGLUM06G04340.3"/>
    <property type="gene ID" value="OGLUM06G04340"/>
</dbReference>
<evidence type="ECO:0000313" key="3">
    <source>
        <dbReference type="Proteomes" id="UP000026961"/>
    </source>
</evidence>
<accession>A0A0E0A5H2</accession>
<name>A0A0E0A5H2_9ORYZ</name>
<feature type="region of interest" description="Disordered" evidence="1">
    <location>
        <begin position="55"/>
        <end position="110"/>
    </location>
</feature>
<dbReference type="Proteomes" id="UP000026961">
    <property type="component" value="Chromosome 6"/>
</dbReference>
<evidence type="ECO:0000256" key="1">
    <source>
        <dbReference type="SAM" id="MobiDB-lite"/>
    </source>
</evidence>
<protein>
    <submittedName>
        <fullName evidence="2">Uncharacterized protein</fullName>
    </submittedName>
</protein>
<feature type="region of interest" description="Disordered" evidence="1">
    <location>
        <begin position="1"/>
        <end position="21"/>
    </location>
</feature>
<evidence type="ECO:0000313" key="2">
    <source>
        <dbReference type="EnsemblPlants" id="OGLUM06G04340.3"/>
    </source>
</evidence>
<proteinExistence type="predicted"/>
<feature type="compositionally biased region" description="Basic residues" evidence="1">
    <location>
        <begin position="84"/>
        <end position="94"/>
    </location>
</feature>
<dbReference type="EnsemblPlants" id="OGLUM06G04340.3">
    <property type="protein sequence ID" value="OGLUM06G04340.3"/>
    <property type="gene ID" value="OGLUM06G04340"/>
</dbReference>